<protein>
    <submittedName>
        <fullName evidence="1">Uncharacterized protein</fullName>
    </submittedName>
</protein>
<name>A0A239P5N9_9ACTN</name>
<reference evidence="1 2" key="1">
    <citation type="submission" date="2017-06" db="EMBL/GenBank/DDBJ databases">
        <authorList>
            <person name="Kim H.J."/>
            <person name="Triplett B.A."/>
        </authorList>
    </citation>
    <scope>NUCLEOTIDE SEQUENCE [LARGE SCALE GENOMIC DNA]</scope>
    <source>
        <strain evidence="1 2">CGMCC 4.2132</strain>
    </source>
</reference>
<dbReference type="EMBL" id="FZOD01000091">
    <property type="protein sequence ID" value="SNT62437.1"/>
    <property type="molecule type" value="Genomic_DNA"/>
</dbReference>
<organism evidence="1 2">
    <name type="scientific">Streptosporangium subroseum</name>
    <dbReference type="NCBI Taxonomy" id="106412"/>
    <lineage>
        <taxon>Bacteria</taxon>
        <taxon>Bacillati</taxon>
        <taxon>Actinomycetota</taxon>
        <taxon>Actinomycetes</taxon>
        <taxon>Streptosporangiales</taxon>
        <taxon>Streptosporangiaceae</taxon>
        <taxon>Streptosporangium</taxon>
    </lineage>
</organism>
<gene>
    <name evidence="1" type="ORF">SAMN05216276_109110</name>
</gene>
<sequence>MNLKESATRVAVLRVLRDTVDAAYEAERRTVLDGLRAARAEFDLKSIRVTLPDQTPVATITLIDPQPAVVVADEDAFTAWVAANHPCEVETLVRVRPGWQRKFLTHLTALDSVADPHTGEVIPGLTALSASAPRSFSLRPLPGGPEEITRAWRSGQLDLRQLLTGMGEESPVAREEAHGR</sequence>
<dbReference type="AlphaFoldDB" id="A0A239P5N9"/>
<proteinExistence type="predicted"/>
<keyword evidence="2" id="KW-1185">Reference proteome</keyword>
<dbReference type="Proteomes" id="UP000198282">
    <property type="component" value="Unassembled WGS sequence"/>
</dbReference>
<evidence type="ECO:0000313" key="1">
    <source>
        <dbReference type="EMBL" id="SNT62437.1"/>
    </source>
</evidence>
<dbReference type="OrthoDB" id="4194229at2"/>
<accession>A0A239P5N9</accession>
<evidence type="ECO:0000313" key="2">
    <source>
        <dbReference type="Proteomes" id="UP000198282"/>
    </source>
</evidence>
<dbReference type="RefSeq" id="WP_089213317.1">
    <property type="nucleotide sequence ID" value="NZ_FZOD01000091.1"/>
</dbReference>